<name>A0A6A5AED7_APHAT</name>
<dbReference type="InterPro" id="IPR014710">
    <property type="entry name" value="RmlC-like_jellyroll"/>
</dbReference>
<dbReference type="PANTHER" id="PTHR22966">
    <property type="entry name" value="2-AMINOETHANETHIOL DIOXYGENASE"/>
    <property type="match status" value="1"/>
</dbReference>
<keyword evidence="1" id="KW-0479">Metal-binding</keyword>
<sequence length="340" mass="38501">MKWLFAEEDDAAATPLSSPRKDIGVPAYILSRVSQRFGYRTAAEPVEMHLIQSIQQAVLQTVKRNGGRAFNMAEVLEIKELCDRLLPSDCTIVVWGWRCLVQWQLTSYPASDLSDTLKFMRMPTYRWGATTTCMHLVVVPLSNIFSYPCIYRSIFVMPPGTTIPLHNHPQMTVISRVLYGSMQVNAFDLVPPDEDEAFWVRKEERIRKAEIHHNRFPKFRPRHLKVAIQRSTDVVHGPATTELLPDRCNIHEFIAVGDVGCAIFDILTPGYNPLAGRDCTYYRSLLQVEGGTEEEPWYVLEPSNLPPSSFISVDLPYRGPELMPAHVAAPDDEHSATSSE</sequence>
<evidence type="ECO:0000313" key="4">
    <source>
        <dbReference type="EMBL" id="KAF0748178.1"/>
    </source>
</evidence>
<keyword evidence="3" id="KW-0408">Iron</keyword>
<protein>
    <submittedName>
        <fullName evidence="4">Uncharacterized protein</fullName>
    </submittedName>
</protein>
<dbReference type="InterPro" id="IPR012864">
    <property type="entry name" value="PCO/ADO"/>
</dbReference>
<gene>
    <name evidence="4" type="ORF">AaE_007440</name>
</gene>
<dbReference type="EMBL" id="VJMI01013285">
    <property type="protein sequence ID" value="KAF0748178.1"/>
    <property type="molecule type" value="Genomic_DNA"/>
</dbReference>
<comment type="caution">
    <text evidence="4">The sequence shown here is derived from an EMBL/GenBank/DDBJ whole genome shotgun (WGS) entry which is preliminary data.</text>
</comment>
<dbReference type="Proteomes" id="UP000469452">
    <property type="component" value="Unassembled WGS sequence"/>
</dbReference>
<dbReference type="CDD" id="cd20289">
    <property type="entry name" value="cupin_ADO"/>
    <property type="match status" value="1"/>
</dbReference>
<dbReference type="AlphaFoldDB" id="A0A6A5AED7"/>
<dbReference type="PANTHER" id="PTHR22966:SF61">
    <property type="entry name" value="2-AMINOETHANETHIOL DIOXYGENASE"/>
    <property type="match status" value="1"/>
</dbReference>
<keyword evidence="2" id="KW-0560">Oxidoreductase</keyword>
<proteinExistence type="predicted"/>
<dbReference type="VEuPathDB" id="FungiDB:H257_00392"/>
<dbReference type="SUPFAM" id="SSF51182">
    <property type="entry name" value="RmlC-like cupins"/>
    <property type="match status" value="1"/>
</dbReference>
<dbReference type="Gene3D" id="2.60.120.10">
    <property type="entry name" value="Jelly Rolls"/>
    <property type="match status" value="1"/>
</dbReference>
<evidence type="ECO:0000256" key="2">
    <source>
        <dbReference type="ARBA" id="ARBA00023002"/>
    </source>
</evidence>
<dbReference type="GO" id="GO:0016702">
    <property type="term" value="F:oxidoreductase activity, acting on single donors with incorporation of molecular oxygen, incorporation of two atoms of oxygen"/>
    <property type="evidence" value="ECO:0007669"/>
    <property type="project" value="InterPro"/>
</dbReference>
<accession>A0A6A5AED7</accession>
<dbReference type="Pfam" id="PF07847">
    <property type="entry name" value="PCO_ADO"/>
    <property type="match status" value="1"/>
</dbReference>
<evidence type="ECO:0000256" key="1">
    <source>
        <dbReference type="ARBA" id="ARBA00022723"/>
    </source>
</evidence>
<reference evidence="4 5" key="1">
    <citation type="submission" date="2019-06" db="EMBL/GenBank/DDBJ databases">
        <title>Genomics analysis of Aphanomyces spp. identifies a new class of oomycete effector associated with host adaptation.</title>
        <authorList>
            <person name="Gaulin E."/>
        </authorList>
    </citation>
    <scope>NUCLEOTIDE SEQUENCE [LARGE SCALE GENOMIC DNA]</scope>
    <source>
        <strain evidence="4 5">E</strain>
    </source>
</reference>
<dbReference type="GO" id="GO:0046872">
    <property type="term" value="F:metal ion binding"/>
    <property type="evidence" value="ECO:0007669"/>
    <property type="project" value="UniProtKB-KW"/>
</dbReference>
<dbReference type="InterPro" id="IPR011051">
    <property type="entry name" value="RmlC_Cupin_sf"/>
</dbReference>
<organism evidence="4 5">
    <name type="scientific">Aphanomyces astaci</name>
    <name type="common">Crayfish plague agent</name>
    <dbReference type="NCBI Taxonomy" id="112090"/>
    <lineage>
        <taxon>Eukaryota</taxon>
        <taxon>Sar</taxon>
        <taxon>Stramenopiles</taxon>
        <taxon>Oomycota</taxon>
        <taxon>Saprolegniomycetes</taxon>
        <taxon>Saprolegniales</taxon>
        <taxon>Verrucalvaceae</taxon>
        <taxon>Aphanomyces</taxon>
    </lineage>
</organism>
<evidence type="ECO:0000256" key="3">
    <source>
        <dbReference type="ARBA" id="ARBA00023004"/>
    </source>
</evidence>
<evidence type="ECO:0000313" key="5">
    <source>
        <dbReference type="Proteomes" id="UP000469452"/>
    </source>
</evidence>